<dbReference type="Pfam" id="PF12802">
    <property type="entry name" value="MarR_2"/>
    <property type="match status" value="1"/>
</dbReference>
<name>A0A3P8MDC8_TSUPA</name>
<dbReference type="RefSeq" id="WP_164711567.1">
    <property type="nucleotide sequence ID" value="NZ_CP085954.1"/>
</dbReference>
<feature type="domain" description="HTH marR-type" evidence="2">
    <location>
        <begin position="8"/>
        <end position="49"/>
    </location>
</feature>
<dbReference type="Gene3D" id="1.10.10.10">
    <property type="entry name" value="Winged helix-like DNA-binding domain superfamily/Winged helix DNA-binding domain"/>
    <property type="match status" value="1"/>
</dbReference>
<organism evidence="3 4">
    <name type="scientific">Tsukamurella paurometabola</name>
    <name type="common">Corynebacterium paurometabolum</name>
    <dbReference type="NCBI Taxonomy" id="2061"/>
    <lineage>
        <taxon>Bacteria</taxon>
        <taxon>Bacillati</taxon>
        <taxon>Actinomycetota</taxon>
        <taxon>Actinomycetes</taxon>
        <taxon>Mycobacteriales</taxon>
        <taxon>Tsukamurellaceae</taxon>
        <taxon>Tsukamurella</taxon>
    </lineage>
</organism>
<dbReference type="SUPFAM" id="SSF53067">
    <property type="entry name" value="Actin-like ATPase domain"/>
    <property type="match status" value="1"/>
</dbReference>
<dbReference type="SUPFAM" id="SSF46785">
    <property type="entry name" value="Winged helix' DNA-binding domain"/>
    <property type="match status" value="1"/>
</dbReference>
<dbReference type="PANTHER" id="PTHR18964:SF173">
    <property type="entry name" value="GLUCOKINASE"/>
    <property type="match status" value="1"/>
</dbReference>
<dbReference type="InterPro" id="IPR043129">
    <property type="entry name" value="ATPase_NBD"/>
</dbReference>
<dbReference type="Gene3D" id="3.30.420.40">
    <property type="match status" value="2"/>
</dbReference>
<dbReference type="Pfam" id="PF00480">
    <property type="entry name" value="ROK"/>
    <property type="match status" value="1"/>
</dbReference>
<gene>
    <name evidence="3" type="primary">mlc</name>
    <name evidence="3" type="ORF">NCTC10741_01862</name>
</gene>
<dbReference type="InterPro" id="IPR000600">
    <property type="entry name" value="ROK"/>
</dbReference>
<dbReference type="InterPro" id="IPR000835">
    <property type="entry name" value="HTH_MarR-typ"/>
</dbReference>
<reference evidence="3 4" key="1">
    <citation type="submission" date="2018-12" db="EMBL/GenBank/DDBJ databases">
        <authorList>
            <consortium name="Pathogen Informatics"/>
        </authorList>
    </citation>
    <scope>NUCLEOTIDE SEQUENCE [LARGE SCALE GENOMIC DNA]</scope>
    <source>
        <strain evidence="3 4">NCTC10741</strain>
    </source>
</reference>
<protein>
    <submittedName>
        <fullName evidence="3">Making large colonies protein</fullName>
    </submittedName>
</protein>
<evidence type="ECO:0000313" key="3">
    <source>
        <dbReference type="EMBL" id="VDR38733.1"/>
    </source>
</evidence>
<dbReference type="GO" id="GO:0003700">
    <property type="term" value="F:DNA-binding transcription factor activity"/>
    <property type="evidence" value="ECO:0007669"/>
    <property type="project" value="InterPro"/>
</dbReference>
<evidence type="ECO:0000313" key="4">
    <source>
        <dbReference type="Proteomes" id="UP000271626"/>
    </source>
</evidence>
<dbReference type="InterPro" id="IPR036390">
    <property type="entry name" value="WH_DNA-bd_sf"/>
</dbReference>
<evidence type="ECO:0000259" key="2">
    <source>
        <dbReference type="Pfam" id="PF12802"/>
    </source>
</evidence>
<dbReference type="AlphaFoldDB" id="A0A3P8MDC8"/>
<sequence>MGVLRADPASRHTQAELARATGLAPATVSNIVRDLVTAGLVEAEAGSGRRGGRVRLSRSVGLVAGVDFGHSHLAVAVGDVTGAILIEERRPLPPEHAHDTSLLLARDVLRASLARMRADPENDGVPLLRIGMAVPAPVSEGVIHDPGILPGWHDVDAVAAAEAAFDLRVDVENDATLGALAEHRRGIAQGRRSSVFVKASSGVGAGIVLDDRIYRGTNGTAGEVGHLTLDEHGPPCRCGGRGCLEAYASTAAVVAMLAGRHPGIDFDGALELARGGDAAARRAVEDAGLHLGWGLAGVANLLDPDLIVLGGDMARAGDLLLESTRMGLRRNALSAVARTPVAVSALGERASLVGAVLLAAERIDLTLA</sequence>
<accession>A0A3P8MDC8</accession>
<dbReference type="PANTHER" id="PTHR18964">
    <property type="entry name" value="ROK (REPRESSOR, ORF, KINASE) FAMILY"/>
    <property type="match status" value="1"/>
</dbReference>
<dbReference type="InterPro" id="IPR036388">
    <property type="entry name" value="WH-like_DNA-bd_sf"/>
</dbReference>
<dbReference type="Proteomes" id="UP000271626">
    <property type="component" value="Chromosome"/>
</dbReference>
<comment type="similarity">
    <text evidence="1">Belongs to the ROK (NagC/XylR) family.</text>
</comment>
<dbReference type="EMBL" id="LR131273">
    <property type="protein sequence ID" value="VDR38733.1"/>
    <property type="molecule type" value="Genomic_DNA"/>
</dbReference>
<evidence type="ECO:0000256" key="1">
    <source>
        <dbReference type="ARBA" id="ARBA00006479"/>
    </source>
</evidence>
<proteinExistence type="inferred from homology"/>